<organism evidence="3">
    <name type="scientific">Tetraselmis sp. GSL018</name>
    <dbReference type="NCBI Taxonomy" id="582737"/>
    <lineage>
        <taxon>Eukaryota</taxon>
        <taxon>Viridiplantae</taxon>
        <taxon>Chlorophyta</taxon>
        <taxon>core chlorophytes</taxon>
        <taxon>Chlorodendrophyceae</taxon>
        <taxon>Chlorodendrales</taxon>
        <taxon>Chlorodendraceae</taxon>
        <taxon>Tetraselmis</taxon>
    </lineage>
</organism>
<protein>
    <recommendedName>
        <fullName evidence="2">PLAT domain-containing protein</fullName>
    </recommendedName>
</protein>
<dbReference type="Gene3D" id="2.40.180.10">
    <property type="entry name" value="Catalase core domain"/>
    <property type="match status" value="1"/>
</dbReference>
<dbReference type="InterPro" id="IPR001024">
    <property type="entry name" value="PLAT/LH2_dom"/>
</dbReference>
<feature type="non-terminal residue" evidence="3">
    <location>
        <position position="1"/>
    </location>
</feature>
<sequence>RWLAPDKADGSVNITMAAQMTDPREDFSTYQVTLWTSDITGAGTDASVYCKLGGEAGESPVLHLEPRGPGELERGS</sequence>
<evidence type="ECO:0000313" key="3">
    <source>
        <dbReference type="EMBL" id="JAC61247.1"/>
    </source>
</evidence>
<dbReference type="AlphaFoldDB" id="A0A061QKT0"/>
<evidence type="ECO:0000259" key="2">
    <source>
        <dbReference type="PROSITE" id="PS50095"/>
    </source>
</evidence>
<reference evidence="3" key="1">
    <citation type="submission" date="2014-05" db="EMBL/GenBank/DDBJ databases">
        <title>The transcriptome of the halophilic microalga Tetraselmis sp. GSL018 isolated from the Great Salt Lake, Utah.</title>
        <authorList>
            <person name="Jinkerson R.E."/>
            <person name="D'Adamo S."/>
            <person name="Posewitz M.C."/>
        </authorList>
    </citation>
    <scope>NUCLEOTIDE SEQUENCE</scope>
    <source>
        <strain evidence="3">GSL018</strain>
    </source>
</reference>
<proteinExistence type="predicted"/>
<evidence type="ECO:0000256" key="1">
    <source>
        <dbReference type="PROSITE-ProRule" id="PRU00152"/>
    </source>
</evidence>
<dbReference type="EMBL" id="GBEZ01025893">
    <property type="protein sequence ID" value="JAC61247.1"/>
    <property type="molecule type" value="Transcribed_RNA"/>
</dbReference>
<feature type="non-terminal residue" evidence="3">
    <location>
        <position position="76"/>
    </location>
</feature>
<dbReference type="PROSITE" id="PS50095">
    <property type="entry name" value="PLAT"/>
    <property type="match status" value="1"/>
</dbReference>
<dbReference type="SUPFAM" id="SSF49723">
    <property type="entry name" value="Lipase/lipooxygenase domain (PLAT/LH2 domain)"/>
    <property type="match status" value="1"/>
</dbReference>
<accession>A0A061QKT0</accession>
<gene>
    <name evidence="3" type="ORF">TSPGSL018_26757</name>
</gene>
<dbReference type="InterPro" id="IPR036392">
    <property type="entry name" value="PLAT/LH2_dom_sf"/>
</dbReference>
<feature type="domain" description="PLAT" evidence="2">
    <location>
        <begin position="28"/>
        <end position="76"/>
    </location>
</feature>
<comment type="caution">
    <text evidence="1">Lacks conserved residue(s) required for the propagation of feature annotation.</text>
</comment>
<name>A0A061QKT0_9CHLO</name>